<evidence type="ECO:0000256" key="1">
    <source>
        <dbReference type="ARBA" id="ARBA00023015"/>
    </source>
</evidence>
<sequence>MVDRVPLRTGPLVPRVEQVLRERISAGDWAVAQRIPNEAALATELGVGRSSVREAIRLIARDGLLDVRHGVGTFVTEPPDDDGDLGRLLRRARLLEVCEARTALEVEAARLAAERARPDELTALRDRLGRRHDSNGPRESAPDRFVAADLDFHRGVVDLAGNQVLSALFTSVLPLLHTAMVELVTGEPELPDTSCAHDDLLAALERGDPDGAEAATRANLDTIMTQLREGGAR</sequence>
<proteinExistence type="predicted"/>
<name>A0A541B3T8_9NOCA</name>
<dbReference type="InterPro" id="IPR000524">
    <property type="entry name" value="Tscrpt_reg_HTH_GntR"/>
</dbReference>
<dbReference type="Gene3D" id="1.10.10.10">
    <property type="entry name" value="Winged helix-like DNA-binding domain superfamily/Winged helix DNA-binding domain"/>
    <property type="match status" value="1"/>
</dbReference>
<feature type="domain" description="HTH gntR-type" evidence="4">
    <location>
        <begin position="10"/>
        <end position="78"/>
    </location>
</feature>
<dbReference type="PRINTS" id="PR00035">
    <property type="entry name" value="HTHGNTR"/>
</dbReference>
<dbReference type="SUPFAM" id="SSF48008">
    <property type="entry name" value="GntR ligand-binding domain-like"/>
    <property type="match status" value="1"/>
</dbReference>
<dbReference type="InterPro" id="IPR008920">
    <property type="entry name" value="TF_FadR/GntR_C"/>
</dbReference>
<evidence type="ECO:0000256" key="2">
    <source>
        <dbReference type="ARBA" id="ARBA00023125"/>
    </source>
</evidence>
<dbReference type="PANTHER" id="PTHR43537:SF5">
    <property type="entry name" value="UXU OPERON TRANSCRIPTIONAL REGULATOR"/>
    <property type="match status" value="1"/>
</dbReference>
<dbReference type="OrthoDB" id="7989071at2"/>
<comment type="caution">
    <text evidence="5">The sequence shown here is derived from an EMBL/GenBank/DDBJ whole genome shotgun (WGS) entry which is preliminary data.</text>
</comment>
<dbReference type="InterPro" id="IPR036390">
    <property type="entry name" value="WH_DNA-bd_sf"/>
</dbReference>
<dbReference type="SUPFAM" id="SSF46785">
    <property type="entry name" value="Winged helix' DNA-binding domain"/>
    <property type="match status" value="1"/>
</dbReference>
<dbReference type="CDD" id="cd07377">
    <property type="entry name" value="WHTH_GntR"/>
    <property type="match status" value="1"/>
</dbReference>
<keyword evidence="6" id="KW-1185">Reference proteome</keyword>
<evidence type="ECO:0000259" key="4">
    <source>
        <dbReference type="PROSITE" id="PS50949"/>
    </source>
</evidence>
<accession>A0A541B3T8</accession>
<dbReference type="Pfam" id="PF00392">
    <property type="entry name" value="GntR"/>
    <property type="match status" value="1"/>
</dbReference>
<dbReference type="GO" id="GO:0003700">
    <property type="term" value="F:DNA-binding transcription factor activity"/>
    <property type="evidence" value="ECO:0007669"/>
    <property type="project" value="InterPro"/>
</dbReference>
<reference evidence="5 6" key="1">
    <citation type="submission" date="2019-06" db="EMBL/GenBank/DDBJ databases">
        <title>Rhodococcus spaelei sp. nov., isolated from a cave.</title>
        <authorList>
            <person name="Lee S.D."/>
        </authorList>
    </citation>
    <scope>NUCLEOTIDE SEQUENCE [LARGE SCALE GENOMIC DNA]</scope>
    <source>
        <strain evidence="5 6">C9-5</strain>
    </source>
</reference>
<keyword evidence="3" id="KW-0804">Transcription</keyword>
<organism evidence="5 6">
    <name type="scientific">Rhodococcus spelaei</name>
    <dbReference type="NCBI Taxonomy" id="2546320"/>
    <lineage>
        <taxon>Bacteria</taxon>
        <taxon>Bacillati</taxon>
        <taxon>Actinomycetota</taxon>
        <taxon>Actinomycetes</taxon>
        <taxon>Mycobacteriales</taxon>
        <taxon>Nocardiaceae</taxon>
        <taxon>Rhodococcus</taxon>
    </lineage>
</organism>
<dbReference type="RefSeq" id="WP_142100874.1">
    <property type="nucleotide sequence ID" value="NZ_VIGH01000007.1"/>
</dbReference>
<gene>
    <name evidence="5" type="ORF">FK531_15405</name>
</gene>
<keyword evidence="1" id="KW-0805">Transcription regulation</keyword>
<dbReference type="AlphaFoldDB" id="A0A541B3T8"/>
<dbReference type="PANTHER" id="PTHR43537">
    <property type="entry name" value="TRANSCRIPTIONAL REGULATOR, GNTR FAMILY"/>
    <property type="match status" value="1"/>
</dbReference>
<dbReference type="EMBL" id="VIGH01000007">
    <property type="protein sequence ID" value="TQF66972.1"/>
    <property type="molecule type" value="Genomic_DNA"/>
</dbReference>
<dbReference type="SMART" id="SM00895">
    <property type="entry name" value="FCD"/>
    <property type="match status" value="1"/>
</dbReference>
<evidence type="ECO:0000313" key="6">
    <source>
        <dbReference type="Proteomes" id="UP000316256"/>
    </source>
</evidence>
<dbReference type="Pfam" id="PF07729">
    <property type="entry name" value="FCD"/>
    <property type="match status" value="1"/>
</dbReference>
<evidence type="ECO:0000256" key="3">
    <source>
        <dbReference type="ARBA" id="ARBA00023163"/>
    </source>
</evidence>
<keyword evidence="2" id="KW-0238">DNA-binding</keyword>
<dbReference type="SMART" id="SM00345">
    <property type="entry name" value="HTH_GNTR"/>
    <property type="match status" value="1"/>
</dbReference>
<dbReference type="PROSITE" id="PS50949">
    <property type="entry name" value="HTH_GNTR"/>
    <property type="match status" value="1"/>
</dbReference>
<dbReference type="InterPro" id="IPR011711">
    <property type="entry name" value="GntR_C"/>
</dbReference>
<dbReference type="GO" id="GO:0003677">
    <property type="term" value="F:DNA binding"/>
    <property type="evidence" value="ECO:0007669"/>
    <property type="project" value="UniProtKB-KW"/>
</dbReference>
<dbReference type="Gene3D" id="1.20.120.530">
    <property type="entry name" value="GntR ligand-binding domain-like"/>
    <property type="match status" value="1"/>
</dbReference>
<evidence type="ECO:0000313" key="5">
    <source>
        <dbReference type="EMBL" id="TQF66972.1"/>
    </source>
</evidence>
<protein>
    <submittedName>
        <fullName evidence="5">FadR family transcriptional regulator</fullName>
    </submittedName>
</protein>
<dbReference type="Proteomes" id="UP000316256">
    <property type="component" value="Unassembled WGS sequence"/>
</dbReference>
<dbReference type="InterPro" id="IPR036388">
    <property type="entry name" value="WH-like_DNA-bd_sf"/>
</dbReference>